<evidence type="ECO:0000256" key="1">
    <source>
        <dbReference type="SAM" id="SignalP"/>
    </source>
</evidence>
<sequence>MNQITFGGKRMLVRNRVALVAATALTCAGLVGGAPATAGTAKAAETPAKVKVVAKNLTDPRQLSASGDFFYVAESGLNQIARVAKVGGARTTVVKGVPNAQGVVKAGSKLYLAAGSSGPGGKEGPATQRLHVAKPGGSPRVFANLLKYEQTYNPDNQTQGTGPEDDTLSNPYFVVKSKARGGFLLVADAGANDVLAVSRKGKVSTFFVPQTITTGSCATAEQNSPAGPSCDPVPTGLAYGPGGLLYVSGLSSEAEDQGRVYVVDKNGKLVKTLTGFTSPTGVAVAPDGTVYVSEAIDGAPQGPPPPGFNPDEIGQIVKVASDGKRTYAQVTQPSGLLYLDGKLYASARSLYKAFLGADGQGQIVSVDPSSFVAE</sequence>
<organism evidence="2 3">
    <name type="scientific">Microlunatus spumicola</name>
    <dbReference type="NCBI Taxonomy" id="81499"/>
    <lineage>
        <taxon>Bacteria</taxon>
        <taxon>Bacillati</taxon>
        <taxon>Actinomycetota</taxon>
        <taxon>Actinomycetes</taxon>
        <taxon>Propionibacteriales</taxon>
        <taxon>Propionibacteriaceae</taxon>
        <taxon>Microlunatus</taxon>
    </lineage>
</organism>
<keyword evidence="3" id="KW-1185">Reference proteome</keyword>
<dbReference type="NCBIfam" id="NF033206">
    <property type="entry name" value="ScyE_fam"/>
    <property type="match status" value="1"/>
</dbReference>
<dbReference type="InterPro" id="IPR048031">
    <property type="entry name" value="ScyD/ScyE-like"/>
</dbReference>
<protein>
    <submittedName>
        <fullName evidence="2">ScyD/ScyE family protein</fullName>
    </submittedName>
</protein>
<evidence type="ECO:0000313" key="3">
    <source>
        <dbReference type="Proteomes" id="UP001500767"/>
    </source>
</evidence>
<dbReference type="Gene3D" id="2.120.10.30">
    <property type="entry name" value="TolB, C-terminal domain"/>
    <property type="match status" value="1"/>
</dbReference>
<dbReference type="InterPro" id="IPR011042">
    <property type="entry name" value="6-blade_b-propeller_TolB-like"/>
</dbReference>
<dbReference type="SUPFAM" id="SSF101898">
    <property type="entry name" value="NHL repeat"/>
    <property type="match status" value="1"/>
</dbReference>
<reference evidence="3" key="1">
    <citation type="journal article" date="2019" name="Int. J. Syst. Evol. Microbiol.">
        <title>The Global Catalogue of Microorganisms (GCM) 10K type strain sequencing project: providing services to taxonomists for standard genome sequencing and annotation.</title>
        <authorList>
            <consortium name="The Broad Institute Genomics Platform"/>
            <consortium name="The Broad Institute Genome Sequencing Center for Infectious Disease"/>
            <person name="Wu L."/>
            <person name="Ma J."/>
        </authorList>
    </citation>
    <scope>NUCLEOTIDE SEQUENCE [LARGE SCALE GENOMIC DNA]</scope>
    <source>
        <strain evidence="3">JCM 16540</strain>
    </source>
</reference>
<gene>
    <name evidence="2" type="ORF">GCM10022197_10670</name>
</gene>
<accession>A0ABP6WVC4</accession>
<keyword evidence="1" id="KW-0732">Signal</keyword>
<feature type="signal peptide" evidence="1">
    <location>
        <begin position="1"/>
        <end position="43"/>
    </location>
</feature>
<feature type="chain" id="PRO_5047516881" evidence="1">
    <location>
        <begin position="44"/>
        <end position="374"/>
    </location>
</feature>
<proteinExistence type="predicted"/>
<dbReference type="Proteomes" id="UP001500767">
    <property type="component" value="Unassembled WGS sequence"/>
</dbReference>
<dbReference type="EMBL" id="BAAAYR010000001">
    <property type="protein sequence ID" value="GAA3557275.1"/>
    <property type="molecule type" value="Genomic_DNA"/>
</dbReference>
<evidence type="ECO:0000313" key="2">
    <source>
        <dbReference type="EMBL" id="GAA3557275.1"/>
    </source>
</evidence>
<comment type="caution">
    <text evidence="2">The sequence shown here is derived from an EMBL/GenBank/DDBJ whole genome shotgun (WGS) entry which is preliminary data.</text>
</comment>
<name>A0ABP6WVC4_9ACTN</name>